<evidence type="ECO:0000313" key="1">
    <source>
        <dbReference type="EMBL" id="VDN39882.1"/>
    </source>
</evidence>
<reference evidence="1 2" key="1">
    <citation type="submission" date="2018-11" db="EMBL/GenBank/DDBJ databases">
        <authorList>
            <consortium name="Pathogen Informatics"/>
        </authorList>
    </citation>
    <scope>NUCLEOTIDE SEQUENCE [LARGE SCALE GENOMIC DNA]</scope>
</reference>
<dbReference type="OrthoDB" id="5846296at2759"/>
<gene>
    <name evidence="1" type="ORF">GPUH_LOCUS22354</name>
</gene>
<dbReference type="SUPFAM" id="SSF69322">
    <property type="entry name" value="Tricorn protease domain 2"/>
    <property type="match status" value="1"/>
</dbReference>
<name>A0A3P7R7T2_9BILA</name>
<dbReference type="Gene3D" id="2.130.10.10">
    <property type="entry name" value="YVTN repeat-like/Quinoprotein amine dehydrogenase"/>
    <property type="match status" value="1"/>
</dbReference>
<dbReference type="Proteomes" id="UP000271098">
    <property type="component" value="Unassembled WGS sequence"/>
</dbReference>
<sequence length="137" mass="15187">MTSLCVAKDRLYVGGEAGAVWVVNLPDLTLSHFHHEIDCIETLAYCSDYVIVITSSGMDGTTIHALDTDVYSACVNSTNFVVLGNFDKLRAIELDGLKELMNENVEHQSFALVPDNDALVVVDRHLLVTLFRINFNQ</sequence>
<accession>A0A3P7R7T2</accession>
<keyword evidence="2" id="KW-1185">Reference proteome</keyword>
<dbReference type="InterPro" id="IPR015943">
    <property type="entry name" value="WD40/YVTN_repeat-like_dom_sf"/>
</dbReference>
<evidence type="ECO:0000313" key="2">
    <source>
        <dbReference type="Proteomes" id="UP000271098"/>
    </source>
</evidence>
<dbReference type="AlphaFoldDB" id="A0A3P7R7T2"/>
<proteinExistence type="predicted"/>
<organism evidence="1 2">
    <name type="scientific">Gongylonema pulchrum</name>
    <dbReference type="NCBI Taxonomy" id="637853"/>
    <lineage>
        <taxon>Eukaryota</taxon>
        <taxon>Metazoa</taxon>
        <taxon>Ecdysozoa</taxon>
        <taxon>Nematoda</taxon>
        <taxon>Chromadorea</taxon>
        <taxon>Rhabditida</taxon>
        <taxon>Spirurina</taxon>
        <taxon>Spiruromorpha</taxon>
        <taxon>Spiruroidea</taxon>
        <taxon>Gongylonematidae</taxon>
        <taxon>Gongylonema</taxon>
    </lineage>
</organism>
<protein>
    <submittedName>
        <fullName evidence="1">Uncharacterized protein</fullName>
    </submittedName>
</protein>
<dbReference type="EMBL" id="UYRT01094884">
    <property type="protein sequence ID" value="VDN39882.1"/>
    <property type="molecule type" value="Genomic_DNA"/>
</dbReference>